<keyword evidence="1" id="KW-0812">Transmembrane</keyword>
<keyword evidence="3" id="KW-1185">Reference proteome</keyword>
<dbReference type="AlphaFoldDB" id="A0A6G8AX18"/>
<evidence type="ECO:0000313" key="3">
    <source>
        <dbReference type="Proteomes" id="UP000501747"/>
    </source>
</evidence>
<feature type="transmembrane region" description="Helical" evidence="1">
    <location>
        <begin position="382"/>
        <end position="399"/>
    </location>
</feature>
<dbReference type="KEGG" id="vhy:G7082_14015"/>
<evidence type="ECO:0000256" key="1">
    <source>
        <dbReference type="SAM" id="Phobius"/>
    </source>
</evidence>
<feature type="transmembrane region" description="Helical" evidence="1">
    <location>
        <begin position="95"/>
        <end position="115"/>
    </location>
</feature>
<dbReference type="RefSeq" id="WP_166035823.1">
    <property type="nucleotide sequence ID" value="NZ_CP049887.1"/>
</dbReference>
<feature type="transmembrane region" description="Helical" evidence="1">
    <location>
        <begin position="223"/>
        <end position="242"/>
    </location>
</feature>
<feature type="transmembrane region" description="Helical" evidence="1">
    <location>
        <begin position="136"/>
        <end position="155"/>
    </location>
</feature>
<dbReference type="Proteomes" id="UP000501747">
    <property type="component" value="Chromosome"/>
</dbReference>
<feature type="transmembrane region" description="Helical" evidence="1">
    <location>
        <begin position="161"/>
        <end position="181"/>
    </location>
</feature>
<dbReference type="EMBL" id="CP049887">
    <property type="protein sequence ID" value="QIL49536.1"/>
    <property type="molecule type" value="Genomic_DNA"/>
</dbReference>
<feature type="transmembrane region" description="Helical" evidence="1">
    <location>
        <begin position="71"/>
        <end position="89"/>
    </location>
</feature>
<accession>A0A6G8AX18</accession>
<feature type="transmembrane region" description="Helical" evidence="1">
    <location>
        <begin position="44"/>
        <end position="64"/>
    </location>
</feature>
<name>A0A6G8AX18_9ENTE</name>
<keyword evidence="1" id="KW-0472">Membrane</keyword>
<organism evidence="2 3">
    <name type="scientific">Vagococcus hydrophili</name>
    <dbReference type="NCBI Taxonomy" id="2714947"/>
    <lineage>
        <taxon>Bacteria</taxon>
        <taxon>Bacillati</taxon>
        <taxon>Bacillota</taxon>
        <taxon>Bacilli</taxon>
        <taxon>Lactobacillales</taxon>
        <taxon>Enterococcaceae</taxon>
        <taxon>Vagococcus</taxon>
    </lineage>
</organism>
<feature type="transmembrane region" description="Helical" evidence="1">
    <location>
        <begin position="12"/>
        <end position="32"/>
    </location>
</feature>
<evidence type="ECO:0008006" key="4">
    <source>
        <dbReference type="Google" id="ProtNLM"/>
    </source>
</evidence>
<reference evidence="2 3" key="1">
    <citation type="submission" date="2020-03" db="EMBL/GenBank/DDBJ databases">
        <title>Vagococcus sp. nov., isolated from beetles.</title>
        <authorList>
            <person name="Hyun D.-W."/>
            <person name="Bae J.-W."/>
        </authorList>
    </citation>
    <scope>NUCLEOTIDE SEQUENCE [LARGE SCALE GENOMIC DNA]</scope>
    <source>
        <strain evidence="2 3">HDW17B</strain>
    </source>
</reference>
<feature type="transmembrane region" description="Helical" evidence="1">
    <location>
        <begin position="284"/>
        <end position="303"/>
    </location>
</feature>
<feature type="transmembrane region" description="Helical" evidence="1">
    <location>
        <begin position="193"/>
        <end position="211"/>
    </location>
</feature>
<protein>
    <recommendedName>
        <fullName evidence="4">MFS transporter</fullName>
    </recommendedName>
</protein>
<sequence>MNPKSKKILLSLQFIPFVLTNGMNLFPIFIFANLFLKYRSVNEYVLPLILYYSFKTTILFLLRLKPIKMNQLLQISIVIGIVGTILGSMYEVNFYFGLIAGMMLGICSGLLYPSFLTVSFHEKKMNDFGITAKDQLYSLGFATVFTLVLFTLVKWSIPATFIFLGVNLCFLLIILSAYPHYQIKETKTYPDYPLFETLFLFLTGFFTIFIIKIDKKLGVSGSLTIFFMLLAVLIVGYVSYLIKKKPERRVSPLLTSVIIYKGMVTNFLLVFCTFDRLIREGNTALYKIYTLYLLGIILSPMVYSKILKKMSISKIPTVIVSGLVCGFVLLLIPHLFYVGIFVISLFISQLNQRLNQYVYLNSDLPQDHRLVSKFRLNNLGSILHQILMTLLMYVITLMFKTISLDEILKSYSFKTVDPSAFFTLTLTKFILVGYFLIYLLIIKIKYKKS</sequence>
<feature type="transmembrane region" description="Helical" evidence="1">
    <location>
        <begin position="420"/>
        <end position="441"/>
    </location>
</feature>
<feature type="transmembrane region" description="Helical" evidence="1">
    <location>
        <begin position="315"/>
        <end position="347"/>
    </location>
</feature>
<gene>
    <name evidence="2" type="ORF">G7082_14015</name>
</gene>
<proteinExistence type="predicted"/>
<evidence type="ECO:0000313" key="2">
    <source>
        <dbReference type="EMBL" id="QIL49536.1"/>
    </source>
</evidence>
<feature type="transmembrane region" description="Helical" evidence="1">
    <location>
        <begin position="254"/>
        <end position="278"/>
    </location>
</feature>
<keyword evidence="1" id="KW-1133">Transmembrane helix</keyword>